<reference evidence="5 6" key="1">
    <citation type="journal article" date="2013" name="Curr. Biol.">
        <title>The Genome of the Foraminiferan Reticulomyxa filosa.</title>
        <authorList>
            <person name="Glockner G."/>
            <person name="Hulsmann N."/>
            <person name="Schleicher M."/>
            <person name="Noegel A.A."/>
            <person name="Eichinger L."/>
            <person name="Gallinger C."/>
            <person name="Pawlowski J."/>
            <person name="Sierra R."/>
            <person name="Euteneuer U."/>
            <person name="Pillet L."/>
            <person name="Moustafa A."/>
            <person name="Platzer M."/>
            <person name="Groth M."/>
            <person name="Szafranski K."/>
            <person name="Schliwa M."/>
        </authorList>
    </citation>
    <scope>NUCLEOTIDE SEQUENCE [LARGE SCALE GENOMIC DNA]</scope>
</reference>
<keyword evidence="3" id="KW-0175">Coiled coil</keyword>
<dbReference type="EMBL" id="ASPP01019725">
    <property type="protein sequence ID" value="ETO14836.1"/>
    <property type="molecule type" value="Genomic_DNA"/>
</dbReference>
<feature type="compositionally biased region" description="Basic and acidic residues" evidence="4">
    <location>
        <begin position="394"/>
        <end position="407"/>
    </location>
</feature>
<evidence type="ECO:0000256" key="2">
    <source>
        <dbReference type="PROSITE-ProRule" id="PRU00401"/>
    </source>
</evidence>
<protein>
    <recommendedName>
        <fullName evidence="7">Viral A-type inclusion protein</fullName>
    </recommendedName>
</protein>
<dbReference type="AlphaFoldDB" id="X6MMH0"/>
<name>X6MMH0_RETFI</name>
<comment type="caution">
    <text evidence="5">The sequence shown here is derived from an EMBL/GenBank/DDBJ whole genome shotgun (WGS) entry which is preliminary data.</text>
</comment>
<evidence type="ECO:0000256" key="1">
    <source>
        <dbReference type="ARBA" id="ARBA00022737"/>
    </source>
</evidence>
<evidence type="ECO:0000256" key="3">
    <source>
        <dbReference type="SAM" id="Coils"/>
    </source>
</evidence>
<feature type="region of interest" description="Disordered" evidence="4">
    <location>
        <begin position="384"/>
        <end position="407"/>
    </location>
</feature>
<dbReference type="Proteomes" id="UP000023152">
    <property type="component" value="Unassembled WGS sequence"/>
</dbReference>
<keyword evidence="6" id="KW-1185">Reference proteome</keyword>
<sequence length="459" mass="53816">MVPETPRYNCLYFMFVFIFDSTKIICLSLFDDQARRKQGHGKIKEKDPGLGKALGRRPSVADLVVKNILWNDPSIDPQSQLHERQLHRRRTSELLDQRLADRPDVNSLVERGIIVELNDSFVAEAGAAMQRVHNLGLGERERRVVTKTITDLLTQHNMTVQDMNQRHIEKMKEHKRLHEEAHKESRRRERKLRSELDNRARLVAHNKGVIERYEKEKKELQHEMEEEMKKMKEDYEEQIRILQESTRIPITTSVPTTQQMNADFTQHYRNHIQALQHLQQSTSQSGDTKNAELTNAFQTQMNTRKGVHDEELAKIQEHHDNVLKAKSAEIEKLKQQKREMAQVIEKKLQNLQYTHEREIEKERNIVAMLQQNLKDQKDAFLKQMSNKQPPPEPSTKESQQKTQNNEKDAEIARLKAQVQNLSQVNRQVVVENEKLKKSKNNLEQQIVILSDQIVQMSNV</sequence>
<evidence type="ECO:0008006" key="7">
    <source>
        <dbReference type="Google" id="ProtNLM"/>
    </source>
</evidence>
<feature type="coiled-coil region" evidence="3">
    <location>
        <begin position="316"/>
        <end position="379"/>
    </location>
</feature>
<organism evidence="5 6">
    <name type="scientific">Reticulomyxa filosa</name>
    <dbReference type="NCBI Taxonomy" id="46433"/>
    <lineage>
        <taxon>Eukaryota</taxon>
        <taxon>Sar</taxon>
        <taxon>Rhizaria</taxon>
        <taxon>Retaria</taxon>
        <taxon>Foraminifera</taxon>
        <taxon>Monothalamids</taxon>
        <taxon>Reticulomyxidae</taxon>
        <taxon>Reticulomyxa</taxon>
    </lineage>
</organism>
<dbReference type="InterPro" id="IPR004018">
    <property type="entry name" value="RPEL_repeat"/>
</dbReference>
<feature type="repeat" description="RPEL" evidence="2">
    <location>
        <begin position="93"/>
        <end position="118"/>
    </location>
</feature>
<dbReference type="Gene3D" id="6.10.150.10">
    <property type="match status" value="1"/>
</dbReference>
<gene>
    <name evidence="5" type="ORF">RFI_22531</name>
</gene>
<keyword evidence="1" id="KW-0677">Repeat</keyword>
<feature type="region of interest" description="Disordered" evidence="4">
    <location>
        <begin position="173"/>
        <end position="193"/>
    </location>
</feature>
<evidence type="ECO:0000313" key="6">
    <source>
        <dbReference type="Proteomes" id="UP000023152"/>
    </source>
</evidence>
<proteinExistence type="predicted"/>
<evidence type="ECO:0000313" key="5">
    <source>
        <dbReference type="EMBL" id="ETO14836.1"/>
    </source>
</evidence>
<accession>X6MMH0</accession>
<dbReference type="OrthoDB" id="197676at2759"/>
<dbReference type="PROSITE" id="PS51073">
    <property type="entry name" value="RPEL"/>
    <property type="match status" value="1"/>
</dbReference>
<evidence type="ECO:0000256" key="4">
    <source>
        <dbReference type="SAM" id="MobiDB-lite"/>
    </source>
</evidence>